<dbReference type="STRING" id="1392247.A0A3N4LA79"/>
<accession>A0A3N4LA79</accession>
<name>A0A3N4LA79_9PEZI</name>
<keyword evidence="4" id="KW-1185">Reference proteome</keyword>
<dbReference type="EMBL" id="ML119105">
    <property type="protein sequence ID" value="RPB17551.1"/>
    <property type="molecule type" value="Genomic_DNA"/>
</dbReference>
<reference evidence="3 4" key="1">
    <citation type="journal article" date="2018" name="Nat. Ecol. Evol.">
        <title>Pezizomycetes genomes reveal the molecular basis of ectomycorrhizal truffle lifestyle.</title>
        <authorList>
            <person name="Murat C."/>
            <person name="Payen T."/>
            <person name="Noel B."/>
            <person name="Kuo A."/>
            <person name="Morin E."/>
            <person name="Chen J."/>
            <person name="Kohler A."/>
            <person name="Krizsan K."/>
            <person name="Balestrini R."/>
            <person name="Da Silva C."/>
            <person name="Montanini B."/>
            <person name="Hainaut M."/>
            <person name="Levati E."/>
            <person name="Barry K.W."/>
            <person name="Belfiori B."/>
            <person name="Cichocki N."/>
            <person name="Clum A."/>
            <person name="Dockter R.B."/>
            <person name="Fauchery L."/>
            <person name="Guy J."/>
            <person name="Iotti M."/>
            <person name="Le Tacon F."/>
            <person name="Lindquist E.A."/>
            <person name="Lipzen A."/>
            <person name="Malagnac F."/>
            <person name="Mello A."/>
            <person name="Molinier V."/>
            <person name="Miyauchi S."/>
            <person name="Poulain J."/>
            <person name="Riccioni C."/>
            <person name="Rubini A."/>
            <person name="Sitrit Y."/>
            <person name="Splivallo R."/>
            <person name="Traeger S."/>
            <person name="Wang M."/>
            <person name="Zifcakova L."/>
            <person name="Wipf D."/>
            <person name="Zambonelli A."/>
            <person name="Paolocci F."/>
            <person name="Nowrousian M."/>
            <person name="Ottonello S."/>
            <person name="Baldrian P."/>
            <person name="Spatafora J.W."/>
            <person name="Henrissat B."/>
            <person name="Nagy L.G."/>
            <person name="Aury J.M."/>
            <person name="Wincker P."/>
            <person name="Grigoriev I.V."/>
            <person name="Bonfante P."/>
            <person name="Martin F.M."/>
        </authorList>
    </citation>
    <scope>NUCLEOTIDE SEQUENCE [LARGE SCALE GENOMIC DNA]</scope>
    <source>
        <strain evidence="3 4">CCBAS932</strain>
    </source>
</reference>
<dbReference type="SUPFAM" id="SSF48452">
    <property type="entry name" value="TPR-like"/>
    <property type="match status" value="1"/>
</dbReference>
<sequence>MSNIDVLDASGPGPFPPLQKAIDLRPELRTLTIARGGRENPAMFEGFLMVMRQTKPLYYRLVQCNVAKDDGNEMFKAGKFPEARAKYVEAAKKILGEDFVFPVDARKVKSEKYMKLVWQEMMDVVACFNNMAQCYIREGNSEQALEWLQEVAVIYMNQSFAQKTPLFYWKNTNLLIEEYYLNQQKYHLRLSQVFLKLLNTSCAVHHSWAVASISGSIATPQKPPRVTKMLDDANVMKFAQYRHPDINLPDRLKVSYPNLQIRGKWERLVTKSRPPAPRLGMATWIWRRKLYVAGGQSAMQDRVRDMWCLNLSTKPEERKWHRLVDIPHHTQGGPQEHSTAGIVMKVWEDKAWLFFGSRTVWAFDLVEETWEKKTTVLKRKKKWPYEKNDLSEYAMEIYKGKMYVFGGQDGRMQLGCNLFMALDLRDLTWELISGTSEPVATHDSPMLRVHPEAWVVPKENKLFIMYGNANRMGESLGGREGTHGAECDYTYEDIWAFSFSTKTWTREKTRGNYPCPRTEFSCAYNPRLDRTVVFGGYCGTTNTYFPDRGVNFTFAYYADTYIWNPADRKWSQVLTRGFPTYRAQARLIIDEQSGKSYLFGGYTNSDFVPSNHVVSRAFNDLWELKIDFEDGRGGIVDRVLELGKDEKRTAVMGPWGTCFCCGAVGQWKMCGGSCGGVVRYCSNDCGREAWTEHKKIHQCKVKEAARKKTQP</sequence>
<dbReference type="SUPFAM" id="SSF117281">
    <property type="entry name" value="Kelch motif"/>
    <property type="match status" value="1"/>
</dbReference>
<dbReference type="AlphaFoldDB" id="A0A3N4LA79"/>
<evidence type="ECO:0000256" key="2">
    <source>
        <dbReference type="ARBA" id="ARBA00022737"/>
    </source>
</evidence>
<dbReference type="Pfam" id="PF24681">
    <property type="entry name" value="Kelch_KLHDC2_KLHL20_DRC7"/>
    <property type="match status" value="1"/>
</dbReference>
<dbReference type="Gene3D" id="2.120.10.80">
    <property type="entry name" value="Kelch-type beta propeller"/>
    <property type="match status" value="2"/>
</dbReference>
<dbReference type="Gene3D" id="1.25.40.10">
    <property type="entry name" value="Tetratricopeptide repeat domain"/>
    <property type="match status" value="1"/>
</dbReference>
<dbReference type="Proteomes" id="UP000277580">
    <property type="component" value="Unassembled WGS sequence"/>
</dbReference>
<proteinExistence type="predicted"/>
<dbReference type="InterPro" id="IPR011990">
    <property type="entry name" value="TPR-like_helical_dom_sf"/>
</dbReference>
<organism evidence="3 4">
    <name type="scientific">Morchella conica CCBAS932</name>
    <dbReference type="NCBI Taxonomy" id="1392247"/>
    <lineage>
        <taxon>Eukaryota</taxon>
        <taxon>Fungi</taxon>
        <taxon>Dikarya</taxon>
        <taxon>Ascomycota</taxon>
        <taxon>Pezizomycotina</taxon>
        <taxon>Pezizomycetes</taxon>
        <taxon>Pezizales</taxon>
        <taxon>Morchellaceae</taxon>
        <taxon>Morchella</taxon>
    </lineage>
</organism>
<dbReference type="InterPro" id="IPR015915">
    <property type="entry name" value="Kelch-typ_b-propeller"/>
</dbReference>
<dbReference type="PANTHER" id="PTHR46093">
    <property type="entry name" value="ACYL-COA-BINDING DOMAIN-CONTAINING PROTEIN 5"/>
    <property type="match status" value="1"/>
</dbReference>
<dbReference type="OrthoDB" id="432528at2759"/>
<keyword evidence="1" id="KW-0880">Kelch repeat</keyword>
<gene>
    <name evidence="3" type="ORF">P167DRAFT_531115</name>
</gene>
<keyword evidence="2" id="KW-0677">Repeat</keyword>
<protein>
    <submittedName>
        <fullName evidence="3">Galactose oxidase</fullName>
    </submittedName>
</protein>
<evidence type="ECO:0000313" key="4">
    <source>
        <dbReference type="Proteomes" id="UP000277580"/>
    </source>
</evidence>
<evidence type="ECO:0000313" key="3">
    <source>
        <dbReference type="EMBL" id="RPB17551.1"/>
    </source>
</evidence>
<dbReference type="InParanoid" id="A0A3N4LA79"/>
<dbReference type="PANTHER" id="PTHR46093:SF18">
    <property type="entry name" value="FIBRONECTIN TYPE-III DOMAIN-CONTAINING PROTEIN"/>
    <property type="match status" value="1"/>
</dbReference>
<evidence type="ECO:0000256" key="1">
    <source>
        <dbReference type="ARBA" id="ARBA00022441"/>
    </source>
</evidence>